<dbReference type="CDD" id="cd01284">
    <property type="entry name" value="Riboflavin_deaminase-reductase"/>
    <property type="match status" value="1"/>
</dbReference>
<keyword evidence="3" id="KW-1185">Reference proteome</keyword>
<feature type="domain" description="CMP/dCMP-type deaminase" evidence="1">
    <location>
        <begin position="11"/>
        <end position="134"/>
    </location>
</feature>
<dbReference type="RefSeq" id="WP_073253517.1">
    <property type="nucleotide sequence ID" value="NZ_FRCS01000002.1"/>
</dbReference>
<dbReference type="OrthoDB" id="9800865at2"/>
<organism evidence="2 3">
    <name type="scientific">Cryptosporangium aurantiacum</name>
    <dbReference type="NCBI Taxonomy" id="134849"/>
    <lineage>
        <taxon>Bacteria</taxon>
        <taxon>Bacillati</taxon>
        <taxon>Actinomycetota</taxon>
        <taxon>Actinomycetes</taxon>
        <taxon>Cryptosporangiales</taxon>
        <taxon>Cryptosporangiaceae</taxon>
        <taxon>Cryptosporangium</taxon>
    </lineage>
</organism>
<dbReference type="AlphaFoldDB" id="A0A1M7MPS1"/>
<evidence type="ECO:0000313" key="3">
    <source>
        <dbReference type="Proteomes" id="UP000184440"/>
    </source>
</evidence>
<dbReference type="InterPro" id="IPR016193">
    <property type="entry name" value="Cytidine_deaminase-like"/>
</dbReference>
<dbReference type="Pfam" id="PF00383">
    <property type="entry name" value="dCMP_cyt_deam_1"/>
    <property type="match status" value="1"/>
</dbReference>
<protein>
    <submittedName>
        <fullName evidence="2">Diaminohydroxyphosphoribosylaminopyrimidine deaminase</fullName>
    </submittedName>
</protein>
<accession>A0A1M7MPS1</accession>
<dbReference type="PROSITE" id="PS51747">
    <property type="entry name" value="CYT_DCMP_DEAMINASES_2"/>
    <property type="match status" value="1"/>
</dbReference>
<dbReference type="SUPFAM" id="SSF53927">
    <property type="entry name" value="Cytidine deaminase-like"/>
    <property type="match status" value="1"/>
</dbReference>
<gene>
    <name evidence="2" type="ORF">SAMN05443668_102199</name>
</gene>
<reference evidence="2 3" key="1">
    <citation type="submission" date="2016-11" db="EMBL/GenBank/DDBJ databases">
        <authorList>
            <person name="Jaros S."/>
            <person name="Januszkiewicz K."/>
            <person name="Wedrychowicz H."/>
        </authorList>
    </citation>
    <scope>NUCLEOTIDE SEQUENCE [LARGE SCALE GENOMIC DNA]</scope>
    <source>
        <strain evidence="2 3">DSM 46144</strain>
    </source>
</reference>
<dbReference type="STRING" id="134849.SAMN05443668_102199"/>
<dbReference type="EMBL" id="FRCS01000002">
    <property type="protein sequence ID" value="SHM92502.1"/>
    <property type="molecule type" value="Genomic_DNA"/>
</dbReference>
<sequence>MNVADPGELTEADLHWLRQAIELSRRCPPSSTAFSVGALIVDADGTVVADGWSRRDDPHEHAEEAALARVGTVAGAATIYSSLEPCSARASRPRSCTELILAAGLRRVVFAWREPEIFVDCDGAERLRDAGATVIEVPSLAPLVRKVNAHLASCR</sequence>
<dbReference type="InterPro" id="IPR002125">
    <property type="entry name" value="CMP_dCMP_dom"/>
</dbReference>
<dbReference type="Gene3D" id="3.40.140.10">
    <property type="entry name" value="Cytidine Deaminase, domain 2"/>
    <property type="match status" value="1"/>
</dbReference>
<proteinExistence type="predicted"/>
<dbReference type="Proteomes" id="UP000184440">
    <property type="component" value="Unassembled WGS sequence"/>
</dbReference>
<name>A0A1M7MPS1_9ACTN</name>
<evidence type="ECO:0000259" key="1">
    <source>
        <dbReference type="PROSITE" id="PS51747"/>
    </source>
</evidence>
<evidence type="ECO:0000313" key="2">
    <source>
        <dbReference type="EMBL" id="SHM92502.1"/>
    </source>
</evidence>
<dbReference type="GO" id="GO:0003824">
    <property type="term" value="F:catalytic activity"/>
    <property type="evidence" value="ECO:0007669"/>
    <property type="project" value="InterPro"/>
</dbReference>